<dbReference type="EMBL" id="UYRT01022691">
    <property type="protein sequence ID" value="VDK60762.1"/>
    <property type="molecule type" value="Genomic_DNA"/>
</dbReference>
<evidence type="ECO:0000313" key="2">
    <source>
        <dbReference type="Proteomes" id="UP000271098"/>
    </source>
</evidence>
<dbReference type="WBParaSite" id="GPUH_0000809801-mRNA-1">
    <property type="protein sequence ID" value="GPUH_0000809801-mRNA-1"/>
    <property type="gene ID" value="GPUH_0000809801"/>
</dbReference>
<reference evidence="1 2" key="2">
    <citation type="submission" date="2018-11" db="EMBL/GenBank/DDBJ databases">
        <authorList>
            <consortium name="Pathogen Informatics"/>
        </authorList>
    </citation>
    <scope>NUCLEOTIDE SEQUENCE [LARGE SCALE GENOMIC DNA]</scope>
</reference>
<evidence type="ECO:0000313" key="1">
    <source>
        <dbReference type="EMBL" id="VDK60762.1"/>
    </source>
</evidence>
<evidence type="ECO:0000313" key="3">
    <source>
        <dbReference type="WBParaSite" id="GPUH_0000809801-mRNA-1"/>
    </source>
</evidence>
<proteinExistence type="predicted"/>
<name>A0A183DH98_9BILA</name>
<protein>
    <submittedName>
        <fullName evidence="1 3">Uncharacterized protein</fullName>
    </submittedName>
</protein>
<gene>
    <name evidence="1" type="ORF">GPUH_LOCUS8088</name>
</gene>
<dbReference type="OrthoDB" id="10531370at2759"/>
<reference evidence="3" key="1">
    <citation type="submission" date="2016-06" db="UniProtKB">
        <authorList>
            <consortium name="WormBaseParasite"/>
        </authorList>
    </citation>
    <scope>IDENTIFICATION</scope>
</reference>
<dbReference type="Proteomes" id="UP000271098">
    <property type="component" value="Unassembled WGS sequence"/>
</dbReference>
<keyword evidence="2" id="KW-1185">Reference proteome</keyword>
<sequence length="70" mass="7985">MPLNFLQFYSKSLLDADNLSPERNIEGASHEIENGYPLVADLEQLRLQNEIRMSVESVIQEQAFLPVPLL</sequence>
<dbReference type="AlphaFoldDB" id="A0A183DH98"/>
<organism evidence="3">
    <name type="scientific">Gongylonema pulchrum</name>
    <dbReference type="NCBI Taxonomy" id="637853"/>
    <lineage>
        <taxon>Eukaryota</taxon>
        <taxon>Metazoa</taxon>
        <taxon>Ecdysozoa</taxon>
        <taxon>Nematoda</taxon>
        <taxon>Chromadorea</taxon>
        <taxon>Rhabditida</taxon>
        <taxon>Spirurina</taxon>
        <taxon>Spiruromorpha</taxon>
        <taxon>Spiruroidea</taxon>
        <taxon>Gongylonematidae</taxon>
        <taxon>Gongylonema</taxon>
    </lineage>
</organism>
<accession>A0A183DH98</accession>